<evidence type="ECO:0000256" key="1">
    <source>
        <dbReference type="SAM" id="MobiDB-lite"/>
    </source>
</evidence>
<dbReference type="EMBL" id="BMND01000002">
    <property type="protein sequence ID" value="GGN34672.1"/>
    <property type="molecule type" value="Genomic_DNA"/>
</dbReference>
<name>A0ABQ2IZI9_9ACTN</name>
<keyword evidence="2" id="KW-0472">Membrane</keyword>
<dbReference type="RefSeq" id="WP_189096003.1">
    <property type="nucleotide sequence ID" value="NZ_BMND01000002.1"/>
</dbReference>
<keyword evidence="2" id="KW-0812">Transmembrane</keyword>
<sequence length="86" mass="9144">MNATVVGLLTGLTLGFAGYFGGFGAFLVVAAMGLVGLIVGHLARGDVHVSDYVRKREDDGRRETFDRPRSTYSPGPPRAGHAGRVR</sequence>
<keyword evidence="4" id="KW-1185">Reference proteome</keyword>
<feature type="compositionally biased region" description="Basic and acidic residues" evidence="1">
    <location>
        <begin position="57"/>
        <end position="69"/>
    </location>
</feature>
<evidence type="ECO:0000313" key="3">
    <source>
        <dbReference type="EMBL" id="GGN34672.1"/>
    </source>
</evidence>
<proteinExistence type="predicted"/>
<comment type="caution">
    <text evidence="3">The sequence shown here is derived from an EMBL/GenBank/DDBJ whole genome shotgun (WGS) entry which is preliminary data.</text>
</comment>
<reference evidence="4" key="1">
    <citation type="journal article" date="2019" name="Int. J. Syst. Evol. Microbiol.">
        <title>The Global Catalogue of Microorganisms (GCM) 10K type strain sequencing project: providing services to taxonomists for standard genome sequencing and annotation.</title>
        <authorList>
            <consortium name="The Broad Institute Genomics Platform"/>
            <consortium name="The Broad Institute Genome Sequencing Center for Infectious Disease"/>
            <person name="Wu L."/>
            <person name="Ma J."/>
        </authorList>
    </citation>
    <scope>NUCLEOTIDE SEQUENCE [LARGE SCALE GENOMIC DNA]</scope>
    <source>
        <strain evidence="4">CGMCC 4.7323</strain>
    </source>
</reference>
<dbReference type="Proteomes" id="UP000600080">
    <property type="component" value="Unassembled WGS sequence"/>
</dbReference>
<dbReference type="GeneID" id="301546587"/>
<gene>
    <name evidence="3" type="ORF">GCM10012285_07000</name>
</gene>
<evidence type="ECO:0000313" key="4">
    <source>
        <dbReference type="Proteomes" id="UP000600080"/>
    </source>
</evidence>
<accession>A0ABQ2IZI9</accession>
<keyword evidence="2" id="KW-1133">Transmembrane helix</keyword>
<evidence type="ECO:0008006" key="5">
    <source>
        <dbReference type="Google" id="ProtNLM"/>
    </source>
</evidence>
<organism evidence="3 4">
    <name type="scientific">Streptomyces kronopolitis</name>
    <dbReference type="NCBI Taxonomy" id="1612435"/>
    <lineage>
        <taxon>Bacteria</taxon>
        <taxon>Bacillati</taxon>
        <taxon>Actinomycetota</taxon>
        <taxon>Actinomycetes</taxon>
        <taxon>Kitasatosporales</taxon>
        <taxon>Streptomycetaceae</taxon>
        <taxon>Streptomyces</taxon>
    </lineage>
</organism>
<feature type="transmembrane region" description="Helical" evidence="2">
    <location>
        <begin position="16"/>
        <end position="39"/>
    </location>
</feature>
<evidence type="ECO:0000256" key="2">
    <source>
        <dbReference type="SAM" id="Phobius"/>
    </source>
</evidence>
<feature type="region of interest" description="Disordered" evidence="1">
    <location>
        <begin position="57"/>
        <end position="86"/>
    </location>
</feature>
<protein>
    <recommendedName>
        <fullName evidence="5">DUF2273 domain-containing protein</fullName>
    </recommendedName>
</protein>